<evidence type="ECO:0000256" key="16">
    <source>
        <dbReference type="SAM" id="MobiDB-lite"/>
    </source>
</evidence>
<evidence type="ECO:0000256" key="8">
    <source>
        <dbReference type="ARBA" id="ARBA00022845"/>
    </source>
</evidence>
<keyword evidence="11" id="KW-0804">Transcription</keyword>
<comment type="subunit">
    <text evidence="15">Component of the CCR4-NOT complex; distinct complexes seem to exist that differ in the participation of probably mutually exclusive catalytic subunits. In the complex interacts directly with CNOT2. Interacts with TIP120B and NANOS2. Interacts with EBF1. Interacts in an RNA-independent manner with BICC1 (via KH domains).</text>
</comment>
<dbReference type="GO" id="GO:0006355">
    <property type="term" value="P:regulation of DNA-templated transcription"/>
    <property type="evidence" value="ECO:0007669"/>
    <property type="project" value="InterPro"/>
</dbReference>
<evidence type="ECO:0000256" key="4">
    <source>
        <dbReference type="ARBA" id="ARBA00022473"/>
    </source>
</evidence>
<keyword evidence="6" id="KW-0678">Repressor</keyword>
<dbReference type="Proteomes" id="UP001108240">
    <property type="component" value="Unplaced"/>
</dbReference>
<keyword evidence="7" id="KW-0597">Phosphoprotein</keyword>
<evidence type="ECO:0000256" key="15">
    <source>
        <dbReference type="ARBA" id="ARBA00093549"/>
    </source>
</evidence>
<evidence type="ECO:0000256" key="6">
    <source>
        <dbReference type="ARBA" id="ARBA00022491"/>
    </source>
</evidence>
<evidence type="ECO:0000256" key="9">
    <source>
        <dbReference type="ARBA" id="ARBA00023015"/>
    </source>
</evidence>
<reference evidence="19" key="2">
    <citation type="submission" date="2025-09" db="UniProtKB">
        <authorList>
            <consortium name="Ensembl"/>
        </authorList>
    </citation>
    <scope>IDENTIFICATION</scope>
</reference>
<dbReference type="GO" id="GO:0030015">
    <property type="term" value="C:CCR4-NOT core complex"/>
    <property type="evidence" value="ECO:0007669"/>
    <property type="project" value="InterPro"/>
</dbReference>
<dbReference type="GO" id="GO:0006417">
    <property type="term" value="P:regulation of translation"/>
    <property type="evidence" value="ECO:0007669"/>
    <property type="project" value="UniProtKB-KW"/>
</dbReference>
<dbReference type="Pfam" id="PF04065">
    <property type="entry name" value="Not3"/>
    <property type="match status" value="1"/>
</dbReference>
<keyword evidence="20" id="KW-1185">Reference proteome</keyword>
<dbReference type="InterPro" id="IPR007282">
    <property type="entry name" value="NOT2/3/5_C"/>
</dbReference>
<dbReference type="InterPro" id="IPR012270">
    <property type="entry name" value="CCR4-NOT_su3/5"/>
</dbReference>
<name>A0A8C1EJN3_CYPCA</name>
<organism evidence="19 20">
    <name type="scientific">Cyprinus carpio carpio</name>
    <dbReference type="NCBI Taxonomy" id="630221"/>
    <lineage>
        <taxon>Eukaryota</taxon>
        <taxon>Metazoa</taxon>
        <taxon>Chordata</taxon>
        <taxon>Craniata</taxon>
        <taxon>Vertebrata</taxon>
        <taxon>Euteleostomi</taxon>
        <taxon>Actinopterygii</taxon>
        <taxon>Neopterygii</taxon>
        <taxon>Teleostei</taxon>
        <taxon>Ostariophysi</taxon>
        <taxon>Cypriniformes</taxon>
        <taxon>Cyprinidae</taxon>
        <taxon>Cyprininae</taxon>
        <taxon>Cyprinus</taxon>
    </lineage>
</organism>
<reference evidence="19" key="1">
    <citation type="submission" date="2025-08" db="UniProtKB">
        <authorList>
            <consortium name="Ensembl"/>
        </authorList>
    </citation>
    <scope>IDENTIFICATION</scope>
</reference>
<evidence type="ECO:0000256" key="3">
    <source>
        <dbReference type="ARBA" id="ARBA00007682"/>
    </source>
</evidence>
<keyword evidence="9" id="KW-0805">Transcription regulation</keyword>
<evidence type="ECO:0000256" key="11">
    <source>
        <dbReference type="ARBA" id="ARBA00023163"/>
    </source>
</evidence>
<evidence type="ECO:0000256" key="5">
    <source>
        <dbReference type="ARBA" id="ARBA00022490"/>
    </source>
</evidence>
<keyword evidence="12" id="KW-0539">Nucleus</keyword>
<dbReference type="GO" id="GO:0005829">
    <property type="term" value="C:cytosol"/>
    <property type="evidence" value="ECO:0007669"/>
    <property type="project" value="UniProtKB-ARBA"/>
</dbReference>
<evidence type="ECO:0000256" key="7">
    <source>
        <dbReference type="ARBA" id="ARBA00022553"/>
    </source>
</evidence>
<dbReference type="InterPro" id="IPR007207">
    <property type="entry name" value="Not_N"/>
</dbReference>
<feature type="compositionally biased region" description="Low complexity" evidence="16">
    <location>
        <begin position="255"/>
        <end position="266"/>
    </location>
</feature>
<dbReference type="GO" id="GO:2000036">
    <property type="term" value="P:regulation of stem cell population maintenance"/>
    <property type="evidence" value="ECO:0007669"/>
    <property type="project" value="UniProtKB-ARBA"/>
</dbReference>
<keyword evidence="5" id="KW-0963">Cytoplasm</keyword>
<accession>A0A8C1EJN3</accession>
<dbReference type="GeneTree" id="ENSGT00390000014743"/>
<feature type="domain" description="NOT2/NOT3/NOT5 C-terminal" evidence="18">
    <location>
        <begin position="374"/>
        <end position="499"/>
    </location>
</feature>
<dbReference type="InterPro" id="IPR038635">
    <property type="entry name" value="CCR4-NOT_su2/3/5_C_sf"/>
</dbReference>
<dbReference type="PIRSF" id="PIRSF005290">
    <property type="entry name" value="NOT_su_3_5"/>
    <property type="match status" value="1"/>
</dbReference>
<dbReference type="Ensembl" id="ENSCCRT00000084470.2">
    <property type="protein sequence ID" value="ENSCCRP00000077874.1"/>
    <property type="gene ID" value="ENSCCRG00000042028.2"/>
</dbReference>
<evidence type="ECO:0000256" key="2">
    <source>
        <dbReference type="ARBA" id="ARBA00004201"/>
    </source>
</evidence>
<evidence type="ECO:0000256" key="14">
    <source>
        <dbReference type="ARBA" id="ARBA00083548"/>
    </source>
</evidence>
<comment type="similarity">
    <text evidence="3">Belongs to the CNOT2/3/5 family.</text>
</comment>
<sequence length="505" mass="59237">MADKRKLQGEIDRCLKKVAEGVEQFEDIWKKLHNAANANQKEKYEADLKKEIKKLQRLRDQIKTWVASNEIKDKRQLVENRKLIETQMERFKVVERETKTKAYSKEGLGLALKVDPAQKEKEEMEQWLTNTIDTLNMQVDQFESEVESLSVQTRKKKGDKEKQDRIEELKRLIERHRYHILMLETILRMLDNDSIQVDAIHKIKDDVEYYIDSSQDPDFEENEFLYDDLDLEEIPATLMATSPQGHNEDEMFLHSSSTPTSTTSSSPIPPSPATGTMVIRFLSFFLWSQSNLQSISIVYNHSEPQIMLFSGLLLTIDCLTMLCVTLYSPPGPATAPQPAVSEVNLPPSLGACPLGPTPLSKEQLYQQAMEEAAWTHMPHPSDSERIRQYLMRNPCPTPPFHHQMPPHHSDSIEFYQRLSTETLFFIFYYLEGTKAQYLSAKALKKQSWRFHTKYMMWFQRHEEPKTITDEFEQGTYIYFDYEKWGQRKKEGFTFEYRYLEDRDLQ</sequence>
<dbReference type="Pfam" id="PF04153">
    <property type="entry name" value="NOT2_3_5_C"/>
    <property type="match status" value="1"/>
</dbReference>
<evidence type="ECO:0000259" key="18">
    <source>
        <dbReference type="Pfam" id="PF04153"/>
    </source>
</evidence>
<evidence type="ECO:0000256" key="12">
    <source>
        <dbReference type="ARBA" id="ARBA00023242"/>
    </source>
</evidence>
<comment type="subcellular location">
    <subcellularLocation>
        <location evidence="2">Cytoplasm</location>
        <location evidence="2">P-body</location>
    </subcellularLocation>
    <subcellularLocation>
        <location evidence="1">Nucleus</location>
    </subcellularLocation>
</comment>
<keyword evidence="4" id="KW-0217">Developmental protein</keyword>
<dbReference type="PANTHER" id="PTHR23326">
    <property type="entry name" value="CCR4 NOT-RELATED"/>
    <property type="match status" value="1"/>
</dbReference>
<feature type="region of interest" description="Disordered" evidence="16">
    <location>
        <begin position="243"/>
        <end position="270"/>
    </location>
</feature>
<evidence type="ECO:0000313" key="19">
    <source>
        <dbReference type="Ensembl" id="ENSCCRP00000077874.1"/>
    </source>
</evidence>
<dbReference type="Gene3D" id="2.30.30.1020">
    <property type="entry name" value="CCR4-NOT complex subunit 2/3/5, C-terminal domain"/>
    <property type="match status" value="1"/>
</dbReference>
<proteinExistence type="inferred from homology"/>
<dbReference type="GO" id="GO:0005634">
    <property type="term" value="C:nucleus"/>
    <property type="evidence" value="ECO:0007669"/>
    <property type="project" value="UniProtKB-SubCell"/>
</dbReference>
<dbReference type="InterPro" id="IPR040168">
    <property type="entry name" value="Not2/3/5"/>
</dbReference>
<dbReference type="GO" id="GO:0000932">
    <property type="term" value="C:P-body"/>
    <property type="evidence" value="ECO:0007669"/>
    <property type="project" value="UniProtKB-SubCell"/>
</dbReference>
<protein>
    <recommendedName>
        <fullName evidence="13">CCR4-NOT transcription complex subunit 3</fullName>
    </recommendedName>
    <alternativeName>
        <fullName evidence="14">CCR4-associated factor 3</fullName>
    </alternativeName>
</protein>
<dbReference type="AlphaFoldDB" id="A0A8C1EJN3"/>
<evidence type="ECO:0000256" key="13">
    <source>
        <dbReference type="ARBA" id="ARBA00071433"/>
    </source>
</evidence>
<dbReference type="GO" id="GO:0031047">
    <property type="term" value="P:regulatory ncRNA-mediated gene silencing"/>
    <property type="evidence" value="ECO:0007669"/>
    <property type="project" value="UniProtKB-KW"/>
</dbReference>
<keyword evidence="8" id="KW-0810">Translation regulation</keyword>
<feature type="domain" description="CCR4-Not complex component Not N-terminal" evidence="17">
    <location>
        <begin position="4"/>
        <end position="232"/>
    </location>
</feature>
<evidence type="ECO:0000256" key="10">
    <source>
        <dbReference type="ARBA" id="ARBA00023158"/>
    </source>
</evidence>
<evidence type="ECO:0000256" key="1">
    <source>
        <dbReference type="ARBA" id="ARBA00004123"/>
    </source>
</evidence>
<dbReference type="FunFam" id="2.30.30.1020:FF:000002">
    <property type="entry name" value="CCR4-NOT transcription complex subunit 3"/>
    <property type="match status" value="1"/>
</dbReference>
<evidence type="ECO:0000313" key="20">
    <source>
        <dbReference type="Proteomes" id="UP001108240"/>
    </source>
</evidence>
<keyword evidence="10" id="KW-0943">RNA-mediated gene silencing</keyword>
<evidence type="ECO:0000259" key="17">
    <source>
        <dbReference type="Pfam" id="PF04065"/>
    </source>
</evidence>